<dbReference type="Gene3D" id="3.90.550.10">
    <property type="entry name" value="Spore Coat Polysaccharide Biosynthesis Protein SpsA, Chain A"/>
    <property type="match status" value="1"/>
</dbReference>
<dbReference type="EMBL" id="ACSE01000028">
    <property type="protein sequence ID" value="EFD87957.1"/>
    <property type="molecule type" value="Genomic_DNA"/>
</dbReference>
<proteinExistence type="predicted"/>
<dbReference type="InterPro" id="IPR029044">
    <property type="entry name" value="Nucleotide-diphossugar_trans"/>
</dbReference>
<dbReference type="GeneID" id="75066418"/>
<comment type="caution">
    <text evidence="3">The sequence shown here is derived from an EMBL/GenBank/DDBJ whole genome shotgun (WGS) entry which is preliminary data.</text>
</comment>
<dbReference type="OrthoDB" id="396512at2"/>
<organism evidence="3 4">
    <name type="scientific">Oenococcus oeni AWRIB429</name>
    <dbReference type="NCBI Taxonomy" id="655225"/>
    <lineage>
        <taxon>Bacteria</taxon>
        <taxon>Bacillati</taxon>
        <taxon>Bacillota</taxon>
        <taxon>Bacilli</taxon>
        <taxon>Lactobacillales</taxon>
        <taxon>Lactobacillaceae</taxon>
        <taxon>Oenococcus</taxon>
    </lineage>
</organism>
<dbReference type="CDD" id="cd00761">
    <property type="entry name" value="Glyco_tranf_GTA_type"/>
    <property type="match status" value="1"/>
</dbReference>
<evidence type="ECO:0000256" key="1">
    <source>
        <dbReference type="SAM" id="Phobius"/>
    </source>
</evidence>
<protein>
    <recommendedName>
        <fullName evidence="2">Glycosyltransferase 2-like domain-containing protein</fullName>
    </recommendedName>
</protein>
<dbReference type="InterPro" id="IPR050834">
    <property type="entry name" value="Glycosyltransf_2"/>
</dbReference>
<sequence length="399" mass="46916">MHNFIFKKFRSIYFPVFLSKWIADFFLFLLCMIVYIYFEFSNIFKKSPSLLIQKEEVRAKLFNIYSPPSSKKKFVQNSADIKLSLRDKVELAIIVPFYNEAAFIEKCVSSALAQRTTFSFIVLAIDDGSTDHGAETLEEFKKFDNFFLIKQKNQGFSGARNIGIQLAKKYAKYLFFLDGDDYLFSNNSIDCLLTEALRVNADLVDGSYAEIRGYEKSYHKFNHVIKKNGISNEDIVLGYAWGRVMKVELWKDIYFPQNYWFEDTILNFFIIPKVKVYAAVDEICYAYLVNPKGITQSSKGKIKNLDTLYIVEYMLKELTARKISIDVKYSHLVLFQLSARMSRLNSLPEDIRFYAFLYASFIVKKYLHQDQIKRQDRFIFHVFTLQNFQVWNLLVKLRI</sequence>
<keyword evidence="1" id="KW-1133">Transmembrane helix</keyword>
<dbReference type="SUPFAM" id="SSF53448">
    <property type="entry name" value="Nucleotide-diphospho-sugar transferases"/>
    <property type="match status" value="1"/>
</dbReference>
<feature type="domain" description="Glycosyltransferase 2-like" evidence="2">
    <location>
        <begin position="93"/>
        <end position="223"/>
    </location>
</feature>
<dbReference type="RefSeq" id="WP_002819310.1">
    <property type="nucleotide sequence ID" value="NZ_ACSE01000028.1"/>
</dbReference>
<dbReference type="PANTHER" id="PTHR43685">
    <property type="entry name" value="GLYCOSYLTRANSFERASE"/>
    <property type="match status" value="1"/>
</dbReference>
<dbReference type="Proteomes" id="UP000003075">
    <property type="component" value="Unassembled WGS sequence"/>
</dbReference>
<keyword evidence="1" id="KW-0472">Membrane</keyword>
<reference evidence="3 4" key="1">
    <citation type="journal article" date="2010" name="Appl. Microbiol. Biotechnol.">
        <title>Genotypic diversity in Oenococcus oeni by high-density microarray comparative genome hybridization and whole genome sequencing.</title>
        <authorList>
            <person name="Borneman A.R."/>
            <person name="Bartowsky E.J."/>
            <person name="McCarthy J."/>
            <person name="Chambers P.J."/>
        </authorList>
    </citation>
    <scope>NUCLEOTIDE SEQUENCE [LARGE SCALE GENOMIC DNA]</scope>
    <source>
        <strain evidence="3 4">AWRIB429</strain>
    </source>
</reference>
<evidence type="ECO:0000259" key="2">
    <source>
        <dbReference type="Pfam" id="PF00535"/>
    </source>
</evidence>
<dbReference type="Pfam" id="PF00535">
    <property type="entry name" value="Glycos_transf_2"/>
    <property type="match status" value="1"/>
</dbReference>
<gene>
    <name evidence="3" type="ORF">AWRIB429_1532</name>
</gene>
<dbReference type="PANTHER" id="PTHR43685:SF2">
    <property type="entry name" value="GLYCOSYLTRANSFERASE 2-LIKE DOMAIN-CONTAINING PROTEIN"/>
    <property type="match status" value="1"/>
</dbReference>
<evidence type="ECO:0000313" key="3">
    <source>
        <dbReference type="EMBL" id="EFD87957.1"/>
    </source>
</evidence>
<name>D3LB02_OENOE</name>
<keyword evidence="1" id="KW-0812">Transmembrane</keyword>
<evidence type="ECO:0000313" key="4">
    <source>
        <dbReference type="Proteomes" id="UP000003075"/>
    </source>
</evidence>
<accession>D3LB02</accession>
<feature type="transmembrane region" description="Helical" evidence="1">
    <location>
        <begin position="12"/>
        <end position="38"/>
    </location>
</feature>
<dbReference type="AlphaFoldDB" id="D3LB02"/>
<dbReference type="InterPro" id="IPR001173">
    <property type="entry name" value="Glyco_trans_2-like"/>
</dbReference>